<evidence type="ECO:0000313" key="6">
    <source>
        <dbReference type="RefSeq" id="XP_019095090.1"/>
    </source>
</evidence>
<evidence type="ECO:0000313" key="5">
    <source>
        <dbReference type="Proteomes" id="UP000694864"/>
    </source>
</evidence>
<evidence type="ECO:0000256" key="1">
    <source>
        <dbReference type="ARBA" id="ARBA00007626"/>
    </source>
</evidence>
<evidence type="ECO:0000256" key="3">
    <source>
        <dbReference type="PROSITE-ProRule" id="PRU00708"/>
    </source>
</evidence>
<evidence type="ECO:0000256" key="2">
    <source>
        <dbReference type="ARBA" id="ARBA00022737"/>
    </source>
</evidence>
<dbReference type="NCBIfam" id="TIGR00756">
    <property type="entry name" value="PPR"/>
    <property type="match status" value="5"/>
</dbReference>
<dbReference type="PANTHER" id="PTHR47938:SF27">
    <property type="entry name" value="PENTATRICOPEPTIDE REPEAT-CONTAINING PROTEIN"/>
    <property type="match status" value="1"/>
</dbReference>
<dbReference type="PROSITE" id="PS51375">
    <property type="entry name" value="PPR"/>
    <property type="match status" value="7"/>
</dbReference>
<keyword evidence="5" id="KW-1185">Reference proteome</keyword>
<feature type="repeat" description="PPR" evidence="3">
    <location>
        <begin position="322"/>
        <end position="356"/>
    </location>
</feature>
<feature type="region of interest" description="Disordered" evidence="4">
    <location>
        <begin position="89"/>
        <end position="112"/>
    </location>
</feature>
<reference evidence="5" key="1">
    <citation type="journal article" date="2014" name="Nat. Commun.">
        <title>The emerging biofuel crop Camelina sativa retains a highly undifferentiated hexaploid genome structure.</title>
        <authorList>
            <person name="Kagale S."/>
            <person name="Koh C."/>
            <person name="Nixon J."/>
            <person name="Bollina V."/>
            <person name="Clarke W.E."/>
            <person name="Tuteja R."/>
            <person name="Spillane C."/>
            <person name="Robinson S.J."/>
            <person name="Links M.G."/>
            <person name="Clarke C."/>
            <person name="Higgins E.E."/>
            <person name="Huebert T."/>
            <person name="Sharpe A.G."/>
            <person name="Parkin I.A."/>
        </authorList>
    </citation>
    <scope>NUCLEOTIDE SEQUENCE [LARGE SCALE GENOMIC DNA]</scope>
    <source>
        <strain evidence="5">cv. DH55</strain>
    </source>
</reference>
<dbReference type="InterPro" id="IPR002885">
    <property type="entry name" value="PPR_rpt"/>
</dbReference>
<name>A0ABM1R7V2_CAMSA</name>
<proteinExistence type="inferred from homology"/>
<dbReference type="Pfam" id="PF13041">
    <property type="entry name" value="PPR_2"/>
    <property type="match status" value="4"/>
</dbReference>
<feature type="repeat" description="PPR" evidence="3">
    <location>
        <begin position="287"/>
        <end position="321"/>
    </location>
</feature>
<feature type="repeat" description="PPR" evidence="3">
    <location>
        <begin position="182"/>
        <end position="216"/>
    </location>
</feature>
<accession>A0ABM1R7V2</accession>
<dbReference type="RefSeq" id="XP_019095090.1">
    <property type="nucleotide sequence ID" value="XM_019239545.1"/>
</dbReference>
<dbReference type="InterPro" id="IPR011990">
    <property type="entry name" value="TPR-like_helical_dom_sf"/>
</dbReference>
<feature type="repeat" description="PPR" evidence="3">
    <location>
        <begin position="112"/>
        <end position="146"/>
    </location>
</feature>
<gene>
    <name evidence="6" type="primary">LOC104778628</name>
</gene>
<reference evidence="6" key="2">
    <citation type="submission" date="2025-08" db="UniProtKB">
        <authorList>
            <consortium name="RefSeq"/>
        </authorList>
    </citation>
    <scope>IDENTIFICATION</scope>
    <source>
        <tissue evidence="6">Leaf</tissue>
    </source>
</reference>
<feature type="repeat" description="PPR" evidence="3">
    <location>
        <begin position="357"/>
        <end position="391"/>
    </location>
</feature>
<keyword evidence="2" id="KW-0677">Repeat</keyword>
<protein>
    <submittedName>
        <fullName evidence="6">Pentatricopeptide repeat-containing protein At1g08610-like</fullName>
    </submittedName>
</protein>
<dbReference type="Gene3D" id="1.25.40.10">
    <property type="entry name" value="Tetratricopeptide repeat domain"/>
    <property type="match status" value="4"/>
</dbReference>
<dbReference type="Proteomes" id="UP000694864">
    <property type="component" value="Chromosome 3"/>
</dbReference>
<dbReference type="PANTHER" id="PTHR47938">
    <property type="entry name" value="RESPIRATORY COMPLEX I CHAPERONE (CIA84), PUTATIVE (AFU_ORTHOLOGUE AFUA_2G06020)-RELATED"/>
    <property type="match status" value="1"/>
</dbReference>
<dbReference type="Pfam" id="PF01535">
    <property type="entry name" value="PPR"/>
    <property type="match status" value="2"/>
</dbReference>
<organism evidence="5 6">
    <name type="scientific">Camelina sativa</name>
    <name type="common">False flax</name>
    <name type="synonym">Myagrum sativum</name>
    <dbReference type="NCBI Taxonomy" id="90675"/>
    <lineage>
        <taxon>Eukaryota</taxon>
        <taxon>Viridiplantae</taxon>
        <taxon>Streptophyta</taxon>
        <taxon>Embryophyta</taxon>
        <taxon>Tracheophyta</taxon>
        <taxon>Spermatophyta</taxon>
        <taxon>Magnoliopsida</taxon>
        <taxon>eudicotyledons</taxon>
        <taxon>Gunneridae</taxon>
        <taxon>Pentapetalae</taxon>
        <taxon>rosids</taxon>
        <taxon>malvids</taxon>
        <taxon>Brassicales</taxon>
        <taxon>Brassicaceae</taxon>
        <taxon>Camelineae</taxon>
        <taxon>Camelina</taxon>
    </lineage>
</organism>
<comment type="similarity">
    <text evidence="1">Belongs to the PPR family. P subfamily.</text>
</comment>
<feature type="repeat" description="PPR" evidence="3">
    <location>
        <begin position="217"/>
        <end position="251"/>
    </location>
</feature>
<dbReference type="GeneID" id="104778628"/>
<evidence type="ECO:0000256" key="4">
    <source>
        <dbReference type="SAM" id="MobiDB-lite"/>
    </source>
</evidence>
<sequence>MASSNSLLEVHFLHMPSLSPKQTSLCLLNPLSCRKMSSLDWKQEIVLKKDVYMMRCQGVLNGVCIDHVNDVTERSSEFHHYGVGTNLRAREKPRKHLGSSSLSSDGPITENDQETNNEILHNLCSNGKLTDACKLVEVMARHNQVPHFPSCSNLVRGLARIDQLDKAMGILRIMVMSGGVPDTITYNMIIGNLCKKGHIRSALVLLEDMSLSGSPPDVITYNTVIRCMFDHGKAEQAIRFWKEQLRNGCPPYMITYTVLVELVCRYCGSARAMEVLEDMAVEGCYPDIVTYNSLVNYNCRRGNLEEVALVIQHILSHGLDLNTVTYNTLLHSLCSHEYWDEVEEILNIMYQTSYCPTVVTYNILINGLSKARLLSRAIDFFYQMLEQKCSPDIVTYNTVLGAMSKEGMIYGFCRANLVEDASQVLKETSNRGNGIRGSTYKLVIQGLCKNKEMEMAIEVVEIMLTSGCKPDETIYTSIVKGVEEMGMGSEADQLQKKLKQWKLSREV</sequence>
<feature type="repeat" description="PPR" evidence="3">
    <location>
        <begin position="436"/>
        <end position="470"/>
    </location>
</feature>